<protein>
    <recommendedName>
        <fullName evidence="5">MYND-type domain-containing protein</fullName>
    </recommendedName>
</protein>
<dbReference type="EMBL" id="BLLK01000046">
    <property type="protein sequence ID" value="GFH53246.1"/>
    <property type="molecule type" value="Genomic_DNA"/>
</dbReference>
<dbReference type="AlphaFoldDB" id="A0AAD3CW05"/>
<comment type="caution">
    <text evidence="6">The sequence shown here is derived from an EMBL/GenBank/DDBJ whole genome shotgun (WGS) entry which is preliminary data.</text>
</comment>
<dbReference type="PROSITE" id="PS50865">
    <property type="entry name" value="ZF_MYND_2"/>
    <property type="match status" value="1"/>
</dbReference>
<evidence type="ECO:0000256" key="1">
    <source>
        <dbReference type="ARBA" id="ARBA00022723"/>
    </source>
</evidence>
<dbReference type="Pfam" id="PF01753">
    <property type="entry name" value="zf-MYND"/>
    <property type="match status" value="1"/>
</dbReference>
<keyword evidence="7" id="KW-1185">Reference proteome</keyword>
<dbReference type="GO" id="GO:0008270">
    <property type="term" value="F:zinc ion binding"/>
    <property type="evidence" value="ECO:0007669"/>
    <property type="project" value="UniProtKB-KW"/>
</dbReference>
<dbReference type="InterPro" id="IPR002893">
    <property type="entry name" value="Znf_MYND"/>
</dbReference>
<organism evidence="6 7">
    <name type="scientific">Chaetoceros tenuissimus</name>
    <dbReference type="NCBI Taxonomy" id="426638"/>
    <lineage>
        <taxon>Eukaryota</taxon>
        <taxon>Sar</taxon>
        <taxon>Stramenopiles</taxon>
        <taxon>Ochrophyta</taxon>
        <taxon>Bacillariophyta</taxon>
        <taxon>Coscinodiscophyceae</taxon>
        <taxon>Chaetocerotophycidae</taxon>
        <taxon>Chaetocerotales</taxon>
        <taxon>Chaetocerotaceae</taxon>
        <taxon>Chaetoceros</taxon>
    </lineage>
</organism>
<evidence type="ECO:0000256" key="3">
    <source>
        <dbReference type="ARBA" id="ARBA00022833"/>
    </source>
</evidence>
<dbReference type="SUPFAM" id="SSF144232">
    <property type="entry name" value="HIT/MYND zinc finger-like"/>
    <property type="match status" value="1"/>
</dbReference>
<keyword evidence="1" id="KW-0479">Metal-binding</keyword>
<keyword evidence="2 4" id="KW-0863">Zinc-finger</keyword>
<evidence type="ECO:0000313" key="7">
    <source>
        <dbReference type="Proteomes" id="UP001054902"/>
    </source>
</evidence>
<name>A0AAD3CW05_9STRA</name>
<reference evidence="6 7" key="1">
    <citation type="journal article" date="2021" name="Sci. Rep.">
        <title>The genome of the diatom Chaetoceros tenuissimus carries an ancient integrated fragment of an extant virus.</title>
        <authorList>
            <person name="Hongo Y."/>
            <person name="Kimura K."/>
            <person name="Takaki Y."/>
            <person name="Yoshida Y."/>
            <person name="Baba S."/>
            <person name="Kobayashi G."/>
            <person name="Nagasaki K."/>
            <person name="Hano T."/>
            <person name="Tomaru Y."/>
        </authorList>
    </citation>
    <scope>NUCLEOTIDE SEQUENCE [LARGE SCALE GENOMIC DNA]</scope>
    <source>
        <strain evidence="6 7">NIES-3715</strain>
    </source>
</reference>
<dbReference type="Proteomes" id="UP001054902">
    <property type="component" value="Unassembled WGS sequence"/>
</dbReference>
<gene>
    <name evidence="6" type="ORF">CTEN210_09722</name>
</gene>
<keyword evidence="3" id="KW-0862">Zinc</keyword>
<evidence type="ECO:0000256" key="2">
    <source>
        <dbReference type="ARBA" id="ARBA00022771"/>
    </source>
</evidence>
<feature type="domain" description="MYND-type" evidence="5">
    <location>
        <begin position="27"/>
        <end position="73"/>
    </location>
</feature>
<evidence type="ECO:0000313" key="6">
    <source>
        <dbReference type="EMBL" id="GFH53246.1"/>
    </source>
</evidence>
<evidence type="ECO:0000259" key="5">
    <source>
        <dbReference type="PROSITE" id="PS50865"/>
    </source>
</evidence>
<dbReference type="PROSITE" id="PS01360">
    <property type="entry name" value="ZF_MYND_1"/>
    <property type="match status" value="1"/>
</dbReference>
<proteinExistence type="predicted"/>
<accession>A0AAD3CW05</accession>
<dbReference type="Gene3D" id="6.10.140.2220">
    <property type="match status" value="1"/>
</dbReference>
<sequence>MSEQVKIGQLLSPKFQISMENTSRRTCVYCRKICPLSNTQQCSTYLRCSRCKSTIYCSRNCQKHDFKQHKSLCKKIHKVQNDIQEGAESLLSFNISDGMIGNLYLFGDYPSRELRFQDMTEEYESEVKFYIQYRVVLMDLLLEEATCRSSGRINYFAHDHVILHAENLLMLDKYDYISSFLCPGHCIKPYLLQALLCSNQFEKCYALVCHYVKEGQKYFPFSMEGAKEYHEAIPNSIEEILEKSEPDMTKPIETYHPESFPYTALNYLYALKYMLHMTMEKLKIIQTNFLDNEDCISVICEYLGIPKDWIILDKQDWYSRQAFGILQTFDKLQHTNVLLTDFFSTVKDTSYFPEIYHAIESAKSMFRTEKEKCHCCDDYNDVMHWDYRNHSERYECLKPDQNVWKKILNYCDSSYCHYYSFMEQDLLEACEYLNDLAGSEEMLCSSYVYSPTFQYYYMTKFIADAMKILTKNFKRLQHLLEEFDGDETMWEYDGLDYGDFSYGVIGCLTLERKIAQANFYLNFDKPYLQKLLNVIVPKDKKKPLRPTIFDTDKVETFFEARDVPGALAVQKTGDWCDDVTTVVDYLFEKKLATDYNQWLLFGHKAIVANYIIFLKLDLDLKNQTKLTKFWNPELALEKGQTVHDAKTGLKIKYLSKEERSQRFDVLDEELKEKASNMIFEKEFMAFEKRMAFDFFWEAGPGKSMAAAFYPAVEDARDVAFQLFEEQWHSSLNSDNCEKLCERFLDTSPKEAVYDFASVPRLEVVDVSESKMLKSCFQRFDYKPFENGLLLGNKSIEMGKRVVYTCGSWWADVNSIFTKRNKGAVTV</sequence>
<evidence type="ECO:0000256" key="4">
    <source>
        <dbReference type="PROSITE-ProRule" id="PRU00134"/>
    </source>
</evidence>